<dbReference type="SUPFAM" id="SSF53254">
    <property type="entry name" value="Phosphoglycerate mutase-like"/>
    <property type="match status" value="1"/>
</dbReference>
<dbReference type="Pfam" id="PF00300">
    <property type="entry name" value="His_Phos_1"/>
    <property type="match status" value="1"/>
</dbReference>
<dbReference type="InterPro" id="IPR029033">
    <property type="entry name" value="His_PPase_superfam"/>
</dbReference>
<dbReference type="CDD" id="cd07067">
    <property type="entry name" value="HP_PGM_like"/>
    <property type="match status" value="1"/>
</dbReference>
<evidence type="ECO:0000313" key="2">
    <source>
        <dbReference type="Proteomes" id="UP000464178"/>
    </source>
</evidence>
<dbReference type="AlphaFoldDB" id="A0A6P2DDF0"/>
<dbReference type="KEGG" id="gms:SOIL9_02990"/>
<evidence type="ECO:0008006" key="3">
    <source>
        <dbReference type="Google" id="ProtNLM"/>
    </source>
</evidence>
<gene>
    <name evidence="1" type="ORF">SOIL9_02990</name>
</gene>
<dbReference type="Gene3D" id="3.40.50.1240">
    <property type="entry name" value="Phosphoglycerate mutase-like"/>
    <property type="match status" value="1"/>
</dbReference>
<dbReference type="Proteomes" id="UP000464178">
    <property type="component" value="Chromosome"/>
</dbReference>
<sequence length="162" mass="17338">MLLYLIRHAEAVELGTPGAARDFDRALTPHGHAQSLAIAEAFARLRLTVDAVAASPLVRAHQTAVDLLNVWQPGTRPVTHDALSPDRLKPGKLSEFLADVPGDRVAAVGHMPDLGAYAEWLLGAADGSIQFAKGAAACIEFKSDPAKGSGKLHWIITPEWFM</sequence>
<dbReference type="RefSeq" id="WP_162671571.1">
    <property type="nucleotide sequence ID" value="NZ_LR593886.1"/>
</dbReference>
<keyword evidence="2" id="KW-1185">Reference proteome</keyword>
<organism evidence="1 2">
    <name type="scientific">Gemmata massiliana</name>
    <dbReference type="NCBI Taxonomy" id="1210884"/>
    <lineage>
        <taxon>Bacteria</taxon>
        <taxon>Pseudomonadati</taxon>
        <taxon>Planctomycetota</taxon>
        <taxon>Planctomycetia</taxon>
        <taxon>Gemmatales</taxon>
        <taxon>Gemmataceae</taxon>
        <taxon>Gemmata</taxon>
    </lineage>
</organism>
<reference evidence="1 2" key="1">
    <citation type="submission" date="2019-05" db="EMBL/GenBank/DDBJ databases">
        <authorList>
            <consortium name="Science for Life Laboratories"/>
        </authorList>
    </citation>
    <scope>NUCLEOTIDE SEQUENCE [LARGE SCALE GENOMIC DNA]</scope>
    <source>
        <strain evidence="1">Soil9</strain>
    </source>
</reference>
<dbReference type="EMBL" id="LR593886">
    <property type="protein sequence ID" value="VTR98365.1"/>
    <property type="molecule type" value="Genomic_DNA"/>
</dbReference>
<name>A0A6P2DDF0_9BACT</name>
<dbReference type="InterPro" id="IPR013078">
    <property type="entry name" value="His_Pase_superF_clade-1"/>
</dbReference>
<protein>
    <recommendedName>
        <fullName evidence="3">Phosphohistidine phosphatase SixA</fullName>
    </recommendedName>
</protein>
<dbReference type="SMART" id="SM00855">
    <property type="entry name" value="PGAM"/>
    <property type="match status" value="1"/>
</dbReference>
<evidence type="ECO:0000313" key="1">
    <source>
        <dbReference type="EMBL" id="VTR98365.1"/>
    </source>
</evidence>
<proteinExistence type="predicted"/>
<accession>A0A6P2DDF0</accession>